<dbReference type="PANTHER" id="PTHR37953">
    <property type="entry name" value="UPF0127 PROTEIN MJ1496"/>
    <property type="match status" value="1"/>
</dbReference>
<dbReference type="InterPro" id="IPR038695">
    <property type="entry name" value="Saro_0823-like_sf"/>
</dbReference>
<dbReference type="Pfam" id="PF02643">
    <property type="entry name" value="DUF192"/>
    <property type="match status" value="1"/>
</dbReference>
<name>A0A2M7XDM6_9BACT</name>
<dbReference type="PANTHER" id="PTHR37953:SF1">
    <property type="entry name" value="UPF0127 PROTEIN MJ1496"/>
    <property type="match status" value="1"/>
</dbReference>
<gene>
    <name evidence="1" type="ORF">CO173_03880</name>
</gene>
<accession>A0A2M7XDM6</accession>
<evidence type="ECO:0008006" key="3">
    <source>
        <dbReference type="Google" id="ProtNLM"/>
    </source>
</evidence>
<protein>
    <recommendedName>
        <fullName evidence="3">DUF192 domain-containing protein</fullName>
    </recommendedName>
</protein>
<organism evidence="1 2">
    <name type="scientific">Candidatus Uhrbacteria bacterium CG_4_9_14_3_um_filter_41_35</name>
    <dbReference type="NCBI Taxonomy" id="1975034"/>
    <lineage>
        <taxon>Bacteria</taxon>
        <taxon>Candidatus Uhriibacteriota</taxon>
    </lineage>
</organism>
<dbReference type="Proteomes" id="UP000231263">
    <property type="component" value="Unassembled WGS sequence"/>
</dbReference>
<dbReference type="InterPro" id="IPR003795">
    <property type="entry name" value="DUF192"/>
</dbReference>
<dbReference type="AlphaFoldDB" id="A0A2M7XDM6"/>
<sequence>MKNSIVLIVLALCVGAVVTLGFLSSSPKTTKTMKVAGENILVYVASDPIQQTRGLSGTKIETLGADGMVFLFKNKEERTFWMKDMNYDLDIVWIANDKVVKMERNIPAPHGEEPQRMKSMPYSVDTVLELPAGGIDKFGIVPGAPVVLPGLLD</sequence>
<dbReference type="Gene3D" id="2.60.120.1140">
    <property type="entry name" value="Protein of unknown function DUF192"/>
    <property type="match status" value="1"/>
</dbReference>
<comment type="caution">
    <text evidence="1">The sequence shown here is derived from an EMBL/GenBank/DDBJ whole genome shotgun (WGS) entry which is preliminary data.</text>
</comment>
<evidence type="ECO:0000313" key="1">
    <source>
        <dbReference type="EMBL" id="PJA45987.1"/>
    </source>
</evidence>
<proteinExistence type="predicted"/>
<evidence type="ECO:0000313" key="2">
    <source>
        <dbReference type="Proteomes" id="UP000231263"/>
    </source>
</evidence>
<dbReference type="EMBL" id="PFWT01000019">
    <property type="protein sequence ID" value="PJA45987.1"/>
    <property type="molecule type" value="Genomic_DNA"/>
</dbReference>
<reference evidence="2" key="1">
    <citation type="submission" date="2017-09" db="EMBL/GenBank/DDBJ databases">
        <title>Depth-based differentiation of microbial function through sediment-hosted aquifers and enrichment of novel symbionts in the deep terrestrial subsurface.</title>
        <authorList>
            <person name="Probst A.J."/>
            <person name="Ladd B."/>
            <person name="Jarett J.K."/>
            <person name="Geller-Mcgrath D.E."/>
            <person name="Sieber C.M.K."/>
            <person name="Emerson J.B."/>
            <person name="Anantharaman K."/>
            <person name="Thomas B.C."/>
            <person name="Malmstrom R."/>
            <person name="Stieglmeier M."/>
            <person name="Klingl A."/>
            <person name="Woyke T."/>
            <person name="Ryan C.M."/>
            <person name="Banfield J.F."/>
        </authorList>
    </citation>
    <scope>NUCLEOTIDE SEQUENCE [LARGE SCALE GENOMIC DNA]</scope>
</reference>